<name>A0A9D4KN63_DREPO</name>
<evidence type="ECO:0000313" key="1">
    <source>
        <dbReference type="EMBL" id="KAH3842322.1"/>
    </source>
</evidence>
<reference evidence="1" key="2">
    <citation type="submission" date="2020-11" db="EMBL/GenBank/DDBJ databases">
        <authorList>
            <person name="McCartney M.A."/>
            <person name="Auch B."/>
            <person name="Kono T."/>
            <person name="Mallez S."/>
            <person name="Becker A."/>
            <person name="Gohl D.M."/>
            <person name="Silverstein K.A.T."/>
            <person name="Koren S."/>
            <person name="Bechman K.B."/>
            <person name="Herman A."/>
            <person name="Abrahante J.E."/>
            <person name="Garbe J."/>
        </authorList>
    </citation>
    <scope>NUCLEOTIDE SEQUENCE</scope>
    <source>
        <strain evidence="1">Duluth1</strain>
        <tissue evidence="1">Whole animal</tissue>
    </source>
</reference>
<accession>A0A9D4KN63</accession>
<proteinExistence type="predicted"/>
<comment type="caution">
    <text evidence="1">The sequence shown here is derived from an EMBL/GenBank/DDBJ whole genome shotgun (WGS) entry which is preliminary data.</text>
</comment>
<gene>
    <name evidence="1" type="ORF">DPMN_115819</name>
</gene>
<reference evidence="1" key="1">
    <citation type="journal article" date="2019" name="bioRxiv">
        <title>The Genome of the Zebra Mussel, Dreissena polymorpha: A Resource for Invasive Species Research.</title>
        <authorList>
            <person name="McCartney M.A."/>
            <person name="Auch B."/>
            <person name="Kono T."/>
            <person name="Mallez S."/>
            <person name="Zhang Y."/>
            <person name="Obille A."/>
            <person name="Becker A."/>
            <person name="Abrahante J.E."/>
            <person name="Garbe J."/>
            <person name="Badalamenti J.P."/>
            <person name="Herman A."/>
            <person name="Mangelson H."/>
            <person name="Liachko I."/>
            <person name="Sullivan S."/>
            <person name="Sone E.D."/>
            <person name="Koren S."/>
            <person name="Silverstein K.A.T."/>
            <person name="Beckman K.B."/>
            <person name="Gohl D.M."/>
        </authorList>
    </citation>
    <scope>NUCLEOTIDE SEQUENCE</scope>
    <source>
        <strain evidence="1">Duluth1</strain>
        <tissue evidence="1">Whole animal</tissue>
    </source>
</reference>
<sequence length="100" mass="11456">MPEVQEIVEIPMDVMPEVPEIVEIPMDFTPEVPEIPEATKDISILSELSMDSRSDVVEDSVLRKHRRPAISPVTNYLGAGYFSQKYTIETPQKRLCLYEF</sequence>
<evidence type="ECO:0000313" key="2">
    <source>
        <dbReference type="Proteomes" id="UP000828390"/>
    </source>
</evidence>
<organism evidence="1 2">
    <name type="scientific">Dreissena polymorpha</name>
    <name type="common">Zebra mussel</name>
    <name type="synonym">Mytilus polymorpha</name>
    <dbReference type="NCBI Taxonomy" id="45954"/>
    <lineage>
        <taxon>Eukaryota</taxon>
        <taxon>Metazoa</taxon>
        <taxon>Spiralia</taxon>
        <taxon>Lophotrochozoa</taxon>
        <taxon>Mollusca</taxon>
        <taxon>Bivalvia</taxon>
        <taxon>Autobranchia</taxon>
        <taxon>Heteroconchia</taxon>
        <taxon>Euheterodonta</taxon>
        <taxon>Imparidentia</taxon>
        <taxon>Neoheterodontei</taxon>
        <taxon>Myida</taxon>
        <taxon>Dreissenoidea</taxon>
        <taxon>Dreissenidae</taxon>
        <taxon>Dreissena</taxon>
    </lineage>
</organism>
<keyword evidence="2" id="KW-1185">Reference proteome</keyword>
<dbReference type="Proteomes" id="UP000828390">
    <property type="component" value="Unassembled WGS sequence"/>
</dbReference>
<dbReference type="EMBL" id="JAIWYP010000004">
    <property type="protein sequence ID" value="KAH3842322.1"/>
    <property type="molecule type" value="Genomic_DNA"/>
</dbReference>
<protein>
    <submittedName>
        <fullName evidence="1">Uncharacterized protein</fullName>
    </submittedName>
</protein>
<dbReference type="AlphaFoldDB" id="A0A9D4KN63"/>